<gene>
    <name evidence="2" type="ORF">ACH5RR_020669</name>
</gene>
<evidence type="ECO:0000256" key="1">
    <source>
        <dbReference type="SAM" id="MobiDB-lite"/>
    </source>
</evidence>
<dbReference type="EMBL" id="JBJUIK010000009">
    <property type="protein sequence ID" value="KAL3518080.1"/>
    <property type="molecule type" value="Genomic_DNA"/>
</dbReference>
<feature type="region of interest" description="Disordered" evidence="1">
    <location>
        <begin position="1"/>
        <end position="43"/>
    </location>
</feature>
<evidence type="ECO:0000313" key="3">
    <source>
        <dbReference type="Proteomes" id="UP001630127"/>
    </source>
</evidence>
<evidence type="ECO:0008006" key="4">
    <source>
        <dbReference type="Google" id="ProtNLM"/>
    </source>
</evidence>
<keyword evidence="3" id="KW-1185">Reference proteome</keyword>
<protein>
    <recommendedName>
        <fullName evidence="4">Josephin-like protein</fullName>
    </recommendedName>
</protein>
<sequence length="130" mass="14337">MSEKGSNEGANVGSHATADHQELQKQKSCSKKDQGNMSSCRRSCKKFMRMPRKNKELSFFPLKCLKHLGGKMMAMLRMISPLRCSAKVTSSARAKPCVAPVDSHRAEAIDDCIEFINSSSSLPRSNSTVQ</sequence>
<reference evidence="2 3" key="1">
    <citation type="submission" date="2024-11" db="EMBL/GenBank/DDBJ databases">
        <title>A near-complete genome assembly of Cinchona calisaya.</title>
        <authorList>
            <person name="Lian D.C."/>
            <person name="Zhao X.W."/>
            <person name="Wei L."/>
        </authorList>
    </citation>
    <scope>NUCLEOTIDE SEQUENCE [LARGE SCALE GENOMIC DNA]</scope>
    <source>
        <tissue evidence="2">Nenye</tissue>
    </source>
</reference>
<dbReference type="PANTHER" id="PTHR34355">
    <property type="entry name" value="JOSEPHIN-LIKE PROTEIN"/>
    <property type="match status" value="1"/>
</dbReference>
<evidence type="ECO:0000313" key="2">
    <source>
        <dbReference type="EMBL" id="KAL3518080.1"/>
    </source>
</evidence>
<comment type="caution">
    <text evidence="2">The sequence shown here is derived from an EMBL/GenBank/DDBJ whole genome shotgun (WGS) entry which is preliminary data.</text>
</comment>
<dbReference type="AlphaFoldDB" id="A0ABD2ZIG7"/>
<feature type="compositionally biased region" description="Basic and acidic residues" evidence="1">
    <location>
        <begin position="17"/>
        <end position="34"/>
    </location>
</feature>
<dbReference type="PANTHER" id="PTHR34355:SF1">
    <property type="entry name" value="JOSEPHIN-LIKE PROTEIN"/>
    <property type="match status" value="1"/>
</dbReference>
<name>A0ABD2ZIG7_9GENT</name>
<accession>A0ABD2ZIG7</accession>
<proteinExistence type="predicted"/>
<dbReference type="Proteomes" id="UP001630127">
    <property type="component" value="Unassembled WGS sequence"/>
</dbReference>
<organism evidence="2 3">
    <name type="scientific">Cinchona calisaya</name>
    <dbReference type="NCBI Taxonomy" id="153742"/>
    <lineage>
        <taxon>Eukaryota</taxon>
        <taxon>Viridiplantae</taxon>
        <taxon>Streptophyta</taxon>
        <taxon>Embryophyta</taxon>
        <taxon>Tracheophyta</taxon>
        <taxon>Spermatophyta</taxon>
        <taxon>Magnoliopsida</taxon>
        <taxon>eudicotyledons</taxon>
        <taxon>Gunneridae</taxon>
        <taxon>Pentapetalae</taxon>
        <taxon>asterids</taxon>
        <taxon>lamiids</taxon>
        <taxon>Gentianales</taxon>
        <taxon>Rubiaceae</taxon>
        <taxon>Cinchonoideae</taxon>
        <taxon>Cinchoneae</taxon>
        <taxon>Cinchona</taxon>
    </lineage>
</organism>